<feature type="chain" id="PRO_5019224978" evidence="2">
    <location>
        <begin position="18"/>
        <end position="260"/>
    </location>
</feature>
<dbReference type="RefSeq" id="XP_027611339.1">
    <property type="nucleotide sequence ID" value="XM_027755538.1"/>
</dbReference>
<name>A0A401GE20_9APHY</name>
<evidence type="ECO:0000313" key="3">
    <source>
        <dbReference type="EMBL" id="GBE80426.1"/>
    </source>
</evidence>
<evidence type="ECO:0000313" key="4">
    <source>
        <dbReference type="Proteomes" id="UP000287166"/>
    </source>
</evidence>
<sequence length="260" mass="28180">MKLNVPLLLASACLVTASPLRVVVTSHQEVTSGSDAAVARISNVVAQVYPPPPGAPGTKHHCSGSFRDKAIHLSNRIFGIPALPPPPSVWIMNHGPAVPPFAFPEALSVEFEDKHHVHAHDHFDGEETEETQDGLKMEMAQPSHGAGRGPHREFAPVHIMHMGGHRHRSFLRRIHFALMALGPWEGRAVAFVLGCGIGVLLRMLFVIGVVLVRALKGRRGEPEEIDVLFETDAAEVVPPPQYTEKVPVAVEEKASAPVQV</sequence>
<dbReference type="AlphaFoldDB" id="A0A401GE20"/>
<dbReference type="InParanoid" id="A0A401GE20"/>
<dbReference type="Proteomes" id="UP000287166">
    <property type="component" value="Unassembled WGS sequence"/>
</dbReference>
<feature type="signal peptide" evidence="2">
    <location>
        <begin position="1"/>
        <end position="17"/>
    </location>
</feature>
<dbReference type="OrthoDB" id="3233375at2759"/>
<keyword evidence="4" id="KW-1185">Reference proteome</keyword>
<keyword evidence="1" id="KW-0472">Membrane</keyword>
<gene>
    <name evidence="3" type="ORF">SCP_0301410</name>
</gene>
<reference evidence="3 4" key="1">
    <citation type="journal article" date="2018" name="Sci. Rep.">
        <title>Genome sequence of the cauliflower mushroom Sparassis crispa (Hanabiratake) and its association with beneficial usage.</title>
        <authorList>
            <person name="Kiyama R."/>
            <person name="Furutani Y."/>
            <person name="Kawaguchi K."/>
            <person name="Nakanishi T."/>
        </authorList>
    </citation>
    <scope>NUCLEOTIDE SEQUENCE [LARGE SCALE GENOMIC DNA]</scope>
</reference>
<comment type="caution">
    <text evidence="3">The sequence shown here is derived from an EMBL/GenBank/DDBJ whole genome shotgun (WGS) entry which is preliminary data.</text>
</comment>
<accession>A0A401GE20</accession>
<keyword evidence="2" id="KW-0732">Signal</keyword>
<evidence type="ECO:0000256" key="1">
    <source>
        <dbReference type="SAM" id="Phobius"/>
    </source>
</evidence>
<organism evidence="3 4">
    <name type="scientific">Sparassis crispa</name>
    <dbReference type="NCBI Taxonomy" id="139825"/>
    <lineage>
        <taxon>Eukaryota</taxon>
        <taxon>Fungi</taxon>
        <taxon>Dikarya</taxon>
        <taxon>Basidiomycota</taxon>
        <taxon>Agaricomycotina</taxon>
        <taxon>Agaricomycetes</taxon>
        <taxon>Polyporales</taxon>
        <taxon>Sparassidaceae</taxon>
        <taxon>Sparassis</taxon>
    </lineage>
</organism>
<keyword evidence="1" id="KW-1133">Transmembrane helix</keyword>
<feature type="transmembrane region" description="Helical" evidence="1">
    <location>
        <begin position="188"/>
        <end position="212"/>
    </location>
</feature>
<proteinExistence type="predicted"/>
<dbReference type="EMBL" id="BFAD01000003">
    <property type="protein sequence ID" value="GBE80426.1"/>
    <property type="molecule type" value="Genomic_DNA"/>
</dbReference>
<protein>
    <submittedName>
        <fullName evidence="3">Uncharacterized protein</fullName>
    </submittedName>
</protein>
<evidence type="ECO:0000256" key="2">
    <source>
        <dbReference type="SAM" id="SignalP"/>
    </source>
</evidence>
<dbReference type="GeneID" id="38777343"/>
<keyword evidence="1" id="KW-0812">Transmembrane</keyword>